<feature type="domain" description="Aminotransferase class I/classII large" evidence="24">
    <location>
        <begin position="30"/>
        <end position="382"/>
    </location>
</feature>
<evidence type="ECO:0000256" key="3">
    <source>
        <dbReference type="ARBA" id="ARBA00011738"/>
    </source>
</evidence>
<reference evidence="25" key="1">
    <citation type="submission" date="2025-08" db="UniProtKB">
        <authorList>
            <consortium name="Ensembl"/>
        </authorList>
    </citation>
    <scope>IDENTIFICATION</scope>
</reference>
<comment type="catalytic activity">
    <reaction evidence="19">
        <text>L-kynurenine + 2-oxoglutarate = kynurenate + L-glutamate + H2O</text>
        <dbReference type="Rhea" id="RHEA:65560"/>
        <dbReference type="ChEBI" id="CHEBI:15377"/>
        <dbReference type="ChEBI" id="CHEBI:16810"/>
        <dbReference type="ChEBI" id="CHEBI:29985"/>
        <dbReference type="ChEBI" id="CHEBI:57959"/>
        <dbReference type="ChEBI" id="CHEBI:58454"/>
        <dbReference type="EC" id="2.6.1.7"/>
    </reaction>
    <physiologicalReaction direction="left-to-right" evidence="19">
        <dbReference type="Rhea" id="RHEA:65561"/>
    </physiologicalReaction>
</comment>
<dbReference type="PANTHER" id="PTHR43807:SF14">
    <property type="entry name" value="KYNURENINE--OXOGLUTARATE TRANSAMINASE 1"/>
    <property type="match status" value="1"/>
</dbReference>
<dbReference type="Proteomes" id="UP000694559">
    <property type="component" value="Unplaced"/>
</dbReference>
<comment type="cofactor">
    <cofactor evidence="1">
        <name>pyridoxal 5'-phosphate</name>
        <dbReference type="ChEBI" id="CHEBI:597326"/>
    </cofactor>
</comment>
<evidence type="ECO:0000256" key="19">
    <source>
        <dbReference type="ARBA" id="ARBA00047478"/>
    </source>
</evidence>
<evidence type="ECO:0000256" key="8">
    <source>
        <dbReference type="ARBA" id="ARBA00022576"/>
    </source>
</evidence>
<dbReference type="FunFam" id="3.90.1150.10:FF:000021">
    <property type="entry name" value="Kynurenine--oxoglutarate transaminase 3"/>
    <property type="match status" value="1"/>
</dbReference>
<comment type="similarity">
    <text evidence="2">Belongs to the class-I pyridoxal-phosphate-dependent aminotransferase family.</text>
</comment>
<dbReference type="EC" id="2.6.1.7" evidence="5"/>
<dbReference type="EC" id="2.6.1.63" evidence="6"/>
<evidence type="ECO:0000256" key="10">
    <source>
        <dbReference type="ARBA" id="ARBA00022898"/>
    </source>
</evidence>
<evidence type="ECO:0000313" key="26">
    <source>
        <dbReference type="Proteomes" id="UP000694559"/>
    </source>
</evidence>
<evidence type="ECO:0000256" key="11">
    <source>
        <dbReference type="ARBA" id="ARBA00022990"/>
    </source>
</evidence>
<comment type="catalytic activity">
    <reaction evidence="20">
        <text>L-kynurenine + glyoxylate = kynurenate + glycine + H2O</text>
        <dbReference type="Rhea" id="RHEA:65896"/>
        <dbReference type="ChEBI" id="CHEBI:15377"/>
        <dbReference type="ChEBI" id="CHEBI:36655"/>
        <dbReference type="ChEBI" id="CHEBI:57305"/>
        <dbReference type="ChEBI" id="CHEBI:57959"/>
        <dbReference type="ChEBI" id="CHEBI:58454"/>
        <dbReference type="EC" id="2.6.1.63"/>
    </reaction>
    <physiologicalReaction direction="left-to-right" evidence="20">
        <dbReference type="Rhea" id="RHEA:65897"/>
    </physiologicalReaction>
</comment>
<dbReference type="Gene3D" id="3.90.1150.10">
    <property type="entry name" value="Aspartate Aminotransferase, domain 1"/>
    <property type="match status" value="1"/>
</dbReference>
<dbReference type="GO" id="GO:0030170">
    <property type="term" value="F:pyridoxal phosphate binding"/>
    <property type="evidence" value="ECO:0007669"/>
    <property type="project" value="InterPro"/>
</dbReference>
<evidence type="ECO:0000256" key="20">
    <source>
        <dbReference type="ARBA" id="ARBA00047677"/>
    </source>
</evidence>
<dbReference type="Pfam" id="PF00155">
    <property type="entry name" value="Aminotran_1_2"/>
    <property type="match status" value="1"/>
</dbReference>
<dbReference type="SUPFAM" id="SSF53383">
    <property type="entry name" value="PLP-dependent transferases"/>
    <property type="match status" value="1"/>
</dbReference>
<evidence type="ECO:0000313" key="25">
    <source>
        <dbReference type="Ensembl" id="ENSNNAP00000026407.1"/>
    </source>
</evidence>
<evidence type="ECO:0000256" key="21">
    <source>
        <dbReference type="ARBA" id="ARBA00047888"/>
    </source>
</evidence>
<dbReference type="AlphaFoldDB" id="A0A8C6YC59"/>
<dbReference type="InterPro" id="IPR015422">
    <property type="entry name" value="PyrdxlP-dep_Trfase_small"/>
</dbReference>
<evidence type="ECO:0000256" key="16">
    <source>
        <dbReference type="ARBA" id="ARBA00031198"/>
    </source>
</evidence>
<evidence type="ECO:0000256" key="18">
    <source>
        <dbReference type="ARBA" id="ARBA00031600"/>
    </source>
</evidence>
<reference evidence="25" key="2">
    <citation type="submission" date="2025-09" db="UniProtKB">
        <authorList>
            <consortium name="Ensembl"/>
        </authorList>
    </citation>
    <scope>IDENTIFICATION</scope>
</reference>
<evidence type="ECO:0000256" key="2">
    <source>
        <dbReference type="ARBA" id="ARBA00007441"/>
    </source>
</evidence>
<dbReference type="GO" id="GO:0042803">
    <property type="term" value="F:protein homodimerization activity"/>
    <property type="evidence" value="ECO:0007669"/>
    <property type="project" value="Ensembl"/>
</dbReference>
<evidence type="ECO:0000256" key="1">
    <source>
        <dbReference type="ARBA" id="ARBA00001933"/>
    </source>
</evidence>
<evidence type="ECO:0000256" key="23">
    <source>
        <dbReference type="ARBA" id="ARBA00054518"/>
    </source>
</evidence>
<comment type="catalytic activity">
    <reaction evidence="21">
        <text>3-hydroxy-L-kynurenine + glyoxylate = xanthurenate + glycine + H2O</text>
        <dbReference type="Rhea" id="RHEA:65900"/>
        <dbReference type="ChEBI" id="CHEBI:15377"/>
        <dbReference type="ChEBI" id="CHEBI:36655"/>
        <dbReference type="ChEBI" id="CHEBI:57305"/>
        <dbReference type="ChEBI" id="CHEBI:58125"/>
        <dbReference type="ChEBI" id="CHEBI:71201"/>
        <dbReference type="EC" id="2.6.1.63"/>
    </reaction>
    <physiologicalReaction direction="left-to-right" evidence="21">
        <dbReference type="Rhea" id="RHEA:65901"/>
    </physiologicalReaction>
</comment>
<keyword evidence="8" id="KW-0032">Aminotransferase</keyword>
<accession>A0A8C6YC59</accession>
<organism evidence="25 26">
    <name type="scientific">Naja naja</name>
    <name type="common">Indian cobra</name>
    <dbReference type="NCBI Taxonomy" id="35670"/>
    <lineage>
        <taxon>Eukaryota</taxon>
        <taxon>Metazoa</taxon>
        <taxon>Chordata</taxon>
        <taxon>Craniata</taxon>
        <taxon>Vertebrata</taxon>
        <taxon>Euteleostomi</taxon>
        <taxon>Lepidosauria</taxon>
        <taxon>Squamata</taxon>
        <taxon>Bifurcata</taxon>
        <taxon>Unidentata</taxon>
        <taxon>Episquamata</taxon>
        <taxon>Toxicofera</taxon>
        <taxon>Serpentes</taxon>
        <taxon>Colubroidea</taxon>
        <taxon>Elapidae</taxon>
        <taxon>Elapinae</taxon>
        <taxon>Naja</taxon>
    </lineage>
</organism>
<evidence type="ECO:0000256" key="4">
    <source>
        <dbReference type="ARBA" id="ARBA00012224"/>
    </source>
</evidence>
<dbReference type="GO" id="GO:0005739">
    <property type="term" value="C:mitochondrion"/>
    <property type="evidence" value="ECO:0007669"/>
    <property type="project" value="TreeGrafter"/>
</dbReference>
<dbReference type="GO" id="GO:0009617">
    <property type="term" value="P:response to bacterium"/>
    <property type="evidence" value="ECO:0007669"/>
    <property type="project" value="Ensembl"/>
</dbReference>
<dbReference type="InterPro" id="IPR015421">
    <property type="entry name" value="PyrdxlP-dep_Trfase_major"/>
</dbReference>
<evidence type="ECO:0000256" key="17">
    <source>
        <dbReference type="ARBA" id="ARBA00031371"/>
    </source>
</evidence>
<dbReference type="GO" id="GO:0047804">
    <property type="term" value="F:cysteine-S-conjugate beta-lyase activity"/>
    <property type="evidence" value="ECO:0007669"/>
    <property type="project" value="UniProtKB-EC"/>
</dbReference>
<evidence type="ECO:0000256" key="7">
    <source>
        <dbReference type="ARBA" id="ARBA00019100"/>
    </source>
</evidence>
<dbReference type="FunFam" id="3.90.1150.10:FF:000275">
    <property type="entry name" value="kynurenine--oxoglutarate transaminase 1"/>
    <property type="match status" value="1"/>
</dbReference>
<dbReference type="PANTHER" id="PTHR43807">
    <property type="entry name" value="FI04487P"/>
    <property type="match status" value="1"/>
</dbReference>
<comment type="subunit">
    <text evidence="3">Homodimer.</text>
</comment>
<proteinExistence type="inferred from homology"/>
<evidence type="ECO:0000256" key="6">
    <source>
        <dbReference type="ARBA" id="ARBA00013010"/>
    </source>
</evidence>
<dbReference type="EC" id="4.4.1.13" evidence="4"/>
<gene>
    <name evidence="25" type="primary">KYAT1</name>
</gene>
<dbReference type="GO" id="GO:0047315">
    <property type="term" value="F:kynurenine-glyoxylate transaminase activity"/>
    <property type="evidence" value="ECO:0007669"/>
    <property type="project" value="UniProtKB-EC"/>
</dbReference>
<dbReference type="InterPro" id="IPR051326">
    <property type="entry name" value="Kynurenine-oxoglutarate_AT"/>
</dbReference>
<keyword evidence="10" id="KW-0663">Pyridoxal phosphate</keyword>
<keyword evidence="26" id="KW-1185">Reference proteome</keyword>
<protein>
    <recommendedName>
        <fullName evidence="7">Kynurenine--oxoglutarate transaminase 3</fullName>
        <ecNumber evidence="6">2.6.1.63</ecNumber>
        <ecNumber evidence="5">2.6.1.7</ecNumber>
        <ecNumber evidence="4">4.4.1.13</ecNumber>
    </recommendedName>
    <alternativeName>
        <fullName evidence="18">Cysteine-S-conjugate beta-lyase 2</fullName>
    </alternativeName>
    <alternativeName>
        <fullName evidence="14">Kynurenine aminotransferase 3</fullName>
    </alternativeName>
    <alternativeName>
        <fullName evidence="15">Kynurenine aminotransferase III</fullName>
    </alternativeName>
    <alternativeName>
        <fullName evidence="16">Kynurenine--glyoxylate transaminase</fullName>
    </alternativeName>
    <alternativeName>
        <fullName evidence="17">Kynurenine--oxoglutarate transaminase III</fullName>
    </alternativeName>
</protein>
<dbReference type="GeneTree" id="ENSGT00940000158797"/>
<evidence type="ECO:0000256" key="9">
    <source>
        <dbReference type="ARBA" id="ARBA00022679"/>
    </source>
</evidence>
<dbReference type="OMA" id="SQGANQY"/>
<dbReference type="InterPro" id="IPR015424">
    <property type="entry name" value="PyrdxlP-dep_Trfase"/>
</dbReference>
<evidence type="ECO:0000256" key="5">
    <source>
        <dbReference type="ARBA" id="ARBA00012751"/>
    </source>
</evidence>
<keyword evidence="11" id="KW-0007">Acetylation</keyword>
<sequence length="384" mass="43369">MAKAIQARRLEGLDQNIWVEFSRLVVTHKAVNLGQGFPNFSPPDFVKKAYVEAISGENTMLHQYTQAFGHPRLVEILARFFGKLLQQDLDPLKNVMVTVGAYEALFCCFQALVDEGDEVIIIEPYFDCYEPMTRMAGGKPVFVPLHLVSAAFTKRTKVLVLNSPNNPLGKVFSRVEMAQIAELCVRHDVVCLSDEVYEWLVYDGNEHVKIATLPGMWERTVSISSAGKSFSATGWKVGWAIGPDHLLKHLRTVHQNSIYHCATAAQEAVAYGLEEELGRLGKPESYFVQLPEELQRKRDLLVDSLVSVGMKPIVPEGTYYLIADLSTFKIDLPPSEEPYDFRFAKWMIKNKRLASIPVSAFYSPSQKKNCDHFLRFCFAKVNNI</sequence>
<dbReference type="Ensembl" id="ENSNNAT00000027686.1">
    <property type="protein sequence ID" value="ENSNNAP00000026407.1"/>
    <property type="gene ID" value="ENSNNAG00000017180.1"/>
</dbReference>
<dbReference type="CDD" id="cd00609">
    <property type="entry name" value="AAT_like"/>
    <property type="match status" value="1"/>
</dbReference>
<comment type="pathway">
    <text evidence="13">Amino-acid degradation; L-kynurenine degradation; kynurenate from L-kynurenine: step 1/2.</text>
</comment>
<name>A0A8C6YC59_NAJNA</name>
<evidence type="ECO:0000256" key="22">
    <source>
        <dbReference type="ARBA" id="ARBA00049325"/>
    </source>
</evidence>
<keyword evidence="9" id="KW-0808">Transferase</keyword>
<evidence type="ECO:0000259" key="24">
    <source>
        <dbReference type="Pfam" id="PF00155"/>
    </source>
</evidence>
<dbReference type="FunFam" id="3.40.640.10:FF:000024">
    <property type="entry name" value="Kynurenine--oxoglutarate transaminase 3"/>
    <property type="match status" value="1"/>
</dbReference>
<dbReference type="InterPro" id="IPR004839">
    <property type="entry name" value="Aminotransferase_I/II_large"/>
</dbReference>
<dbReference type="Gene3D" id="3.40.640.10">
    <property type="entry name" value="Type I PLP-dependent aspartate aminotransferase-like (Major domain)"/>
    <property type="match status" value="1"/>
</dbReference>
<evidence type="ECO:0000256" key="12">
    <source>
        <dbReference type="ARBA" id="ARBA00023239"/>
    </source>
</evidence>
<comment type="catalytic activity">
    <reaction evidence="22">
        <text>an S-substituted L-cysteine + H2O = a thiol + pyruvate + NH4(+)</text>
        <dbReference type="Rhea" id="RHEA:18121"/>
        <dbReference type="ChEBI" id="CHEBI:15361"/>
        <dbReference type="ChEBI" id="CHEBI:15377"/>
        <dbReference type="ChEBI" id="CHEBI:28938"/>
        <dbReference type="ChEBI" id="CHEBI:29256"/>
        <dbReference type="ChEBI" id="CHEBI:58717"/>
        <dbReference type="EC" id="4.4.1.13"/>
    </reaction>
    <physiologicalReaction direction="left-to-right" evidence="22">
        <dbReference type="Rhea" id="RHEA:18122"/>
    </physiologicalReaction>
</comment>
<comment type="function">
    <text evidence="23">Catalyzes the irreversible transamination of the L-tryptophan metabolite L-kynurenine to form kynurenic acid (KA), an intermediate in the tryptophan catabolic pathway which is also a broad spectrum antagonist of the three ionotropic excitatory amino acid receptors among others. May catalyze the beta-elimination of S-conjugates and Se-conjugates of L-(seleno)cysteine, resulting in the cleavage of the C-S or C-Se bond. Has transaminase activity towards L-kynurenine, tryptophan, phenylalanine, serine, cysteine, methionine, histidine, glutamine and asparagine with glyoxylate as an amino group acceptor (in vitro). Has lower activity with 2-oxoglutarate as amino group acceptor (in vitro).</text>
</comment>
<keyword evidence="12" id="KW-0456">Lyase</keyword>
<dbReference type="OrthoDB" id="2414662at2759"/>
<dbReference type="GO" id="GO:0070189">
    <property type="term" value="P:kynurenine metabolic process"/>
    <property type="evidence" value="ECO:0007669"/>
    <property type="project" value="Ensembl"/>
</dbReference>
<dbReference type="GO" id="GO:0016212">
    <property type="term" value="F:kynurenine-oxoglutarate transaminase activity"/>
    <property type="evidence" value="ECO:0007669"/>
    <property type="project" value="UniProtKB-EC"/>
</dbReference>
<evidence type="ECO:0000256" key="13">
    <source>
        <dbReference type="ARBA" id="ARBA00024016"/>
    </source>
</evidence>
<evidence type="ECO:0000256" key="15">
    <source>
        <dbReference type="ARBA" id="ARBA00030993"/>
    </source>
</evidence>
<evidence type="ECO:0000256" key="14">
    <source>
        <dbReference type="ARBA" id="ARBA00029778"/>
    </source>
</evidence>